<dbReference type="EMBL" id="CAJJDM010000003">
    <property type="protein sequence ID" value="CAD8044321.1"/>
    <property type="molecule type" value="Genomic_DNA"/>
</dbReference>
<dbReference type="OMA" id="HECFTTH"/>
<accession>A0A8S1JQ77</accession>
<gene>
    <name evidence="2" type="ORF">PPRIM_AZ9-3.1.T0060404</name>
</gene>
<name>A0A8S1JQ77_PARPR</name>
<dbReference type="AlphaFoldDB" id="A0A8S1JQ77"/>
<feature type="region of interest" description="Disordered" evidence="1">
    <location>
        <begin position="72"/>
        <end position="92"/>
    </location>
</feature>
<sequence length="106" mass="12236">MKHKKQMTLRSANHSRQSSISSQGSESSKNKFNGCYIQISPRFDANNGLAFKNELKEVKIISPKHECFTTHQEIIPHHRKSTQSMKEDPLKKSQFSKIIHTIDELK</sequence>
<reference evidence="2" key="1">
    <citation type="submission" date="2021-01" db="EMBL/GenBank/DDBJ databases">
        <authorList>
            <consortium name="Genoscope - CEA"/>
            <person name="William W."/>
        </authorList>
    </citation>
    <scope>NUCLEOTIDE SEQUENCE</scope>
</reference>
<evidence type="ECO:0000313" key="3">
    <source>
        <dbReference type="Proteomes" id="UP000688137"/>
    </source>
</evidence>
<organism evidence="2 3">
    <name type="scientific">Paramecium primaurelia</name>
    <dbReference type="NCBI Taxonomy" id="5886"/>
    <lineage>
        <taxon>Eukaryota</taxon>
        <taxon>Sar</taxon>
        <taxon>Alveolata</taxon>
        <taxon>Ciliophora</taxon>
        <taxon>Intramacronucleata</taxon>
        <taxon>Oligohymenophorea</taxon>
        <taxon>Peniculida</taxon>
        <taxon>Parameciidae</taxon>
        <taxon>Paramecium</taxon>
    </lineage>
</organism>
<keyword evidence="3" id="KW-1185">Reference proteome</keyword>
<feature type="region of interest" description="Disordered" evidence="1">
    <location>
        <begin position="1"/>
        <end position="31"/>
    </location>
</feature>
<comment type="caution">
    <text evidence="2">The sequence shown here is derived from an EMBL/GenBank/DDBJ whole genome shotgun (WGS) entry which is preliminary data.</text>
</comment>
<dbReference type="Proteomes" id="UP000688137">
    <property type="component" value="Unassembled WGS sequence"/>
</dbReference>
<evidence type="ECO:0000313" key="2">
    <source>
        <dbReference type="EMBL" id="CAD8044321.1"/>
    </source>
</evidence>
<evidence type="ECO:0000256" key="1">
    <source>
        <dbReference type="SAM" id="MobiDB-lite"/>
    </source>
</evidence>
<feature type="compositionally biased region" description="Low complexity" evidence="1">
    <location>
        <begin position="11"/>
        <end position="27"/>
    </location>
</feature>
<proteinExistence type="predicted"/>
<protein>
    <submittedName>
        <fullName evidence="2">Uncharacterized protein</fullName>
    </submittedName>
</protein>